<proteinExistence type="predicted"/>
<evidence type="ECO:0000313" key="3">
    <source>
        <dbReference type="Proteomes" id="UP000176532"/>
    </source>
</evidence>
<name>A0A1F6M936_9BACT</name>
<dbReference type="Gene3D" id="3.40.50.300">
    <property type="entry name" value="P-loop containing nucleotide triphosphate hydrolases"/>
    <property type="match status" value="1"/>
</dbReference>
<organism evidence="2 3">
    <name type="scientific">Candidatus Magasanikbacteria bacterium RIFCSPHIGHO2_02_FULL_50_9b</name>
    <dbReference type="NCBI Taxonomy" id="1798682"/>
    <lineage>
        <taxon>Bacteria</taxon>
        <taxon>Candidatus Magasanikiibacteriota</taxon>
    </lineage>
</organism>
<evidence type="ECO:0000313" key="2">
    <source>
        <dbReference type="EMBL" id="OGH68043.1"/>
    </source>
</evidence>
<feature type="domain" description="Schlafen group 3-like DNA/RNA helicase" evidence="1">
    <location>
        <begin position="264"/>
        <end position="605"/>
    </location>
</feature>
<accession>A0A1F6M936</accession>
<protein>
    <submittedName>
        <fullName evidence="2">AAA family ATPase</fullName>
    </submittedName>
</protein>
<gene>
    <name evidence="2" type="ORF">A3C15_00620</name>
</gene>
<dbReference type="InterPro" id="IPR018647">
    <property type="entry name" value="SLFN_3-like_DNA/RNA_helicase"/>
</dbReference>
<reference evidence="2 3" key="1">
    <citation type="journal article" date="2016" name="Nat. Commun.">
        <title>Thousands of microbial genomes shed light on interconnected biogeochemical processes in an aquifer system.</title>
        <authorList>
            <person name="Anantharaman K."/>
            <person name="Brown C.T."/>
            <person name="Hug L.A."/>
            <person name="Sharon I."/>
            <person name="Castelle C.J."/>
            <person name="Probst A.J."/>
            <person name="Thomas B.C."/>
            <person name="Singh A."/>
            <person name="Wilkins M.J."/>
            <person name="Karaoz U."/>
            <person name="Brodie E.L."/>
            <person name="Williams K.H."/>
            <person name="Hubbard S.S."/>
            <person name="Banfield J.F."/>
        </authorList>
    </citation>
    <scope>NUCLEOTIDE SEQUENCE [LARGE SCALE GENOMIC DNA]</scope>
</reference>
<dbReference type="InterPro" id="IPR027417">
    <property type="entry name" value="P-loop_NTPase"/>
</dbReference>
<dbReference type="Proteomes" id="UP000176532">
    <property type="component" value="Unassembled WGS sequence"/>
</dbReference>
<dbReference type="SUPFAM" id="SSF52540">
    <property type="entry name" value="P-loop containing nucleoside triphosphate hydrolases"/>
    <property type="match status" value="2"/>
</dbReference>
<comment type="caution">
    <text evidence="2">The sequence shown here is derived from an EMBL/GenBank/DDBJ whole genome shotgun (WGS) entry which is preliminary data.</text>
</comment>
<dbReference type="Pfam" id="PF09848">
    <property type="entry name" value="SLFN-g3_helicase"/>
    <property type="match status" value="1"/>
</dbReference>
<evidence type="ECO:0000259" key="1">
    <source>
        <dbReference type="Pfam" id="PF09848"/>
    </source>
</evidence>
<dbReference type="AlphaFoldDB" id="A0A1F6M936"/>
<sequence>MIVYQSTKLGFLEDASNGIEDVIRDQVKEKLNINVQVGSSEYNSWKNSLGDAMYKVMQTSTIPDDSGVAIEYSIPRTKNRIDFLITGQDDHGHEKVVVIELKQWTNTRLTDKDAMVEATFRYGHISEELHPSYQAWSYTTLLNGFNATVYNEGIQLESCSYLHNEIDDSVINHDFYKSYTDQSPAFCKGDKEKLQKFIAQYIKYGDNKKTLFRIDNSAIRPSKALADSIASMLKGNDEFIMIDDQKIVYETALSLARSSSHENKNVLIVNGGPGTGKSVVAINLLSATKKGLNARYVTRNSAPRLVFESMLTKTFRRTEFSNLFSGTGSFVDADANDFDILIVDEAHRLTEKSNFFGKGDNQIKEIINASKFSIFFIDEDQKVTLNDIGEKGEIRKFAEQQGAKVTEMSLESQFRCNGSDGYLSWLDNTLQIRETANIILDDSDYEFCIFDDPQKLHDFIIEKNKEKNKARMVAGYCWKWISKKQPSLKDIVIGDYAATWNLNSHGQTWIAQPDSVTEVGCIHTAQGLEVDYVGVIVGHDLTVRNGKVITDVSKRSGGDKSVHGWKGLMKEDPIGTKARLDAIIKNTYRTLMTRGMKGCYVYFTDKETEEFFRKNLGLNKI</sequence>
<dbReference type="EMBL" id="MFQD01000018">
    <property type="protein sequence ID" value="OGH68043.1"/>
    <property type="molecule type" value="Genomic_DNA"/>
</dbReference>